<dbReference type="InParanoid" id="A0A0V0R1A3"/>
<dbReference type="OMA" id="LWRCVTS"/>
<evidence type="ECO:0000256" key="2">
    <source>
        <dbReference type="ARBA" id="ARBA00008917"/>
    </source>
</evidence>
<dbReference type="AlphaFoldDB" id="A0A0V0R1A3"/>
<keyword evidence="6 7" id="KW-0472">Membrane</keyword>
<dbReference type="OrthoDB" id="312312at2759"/>
<dbReference type="GO" id="GO:0005789">
    <property type="term" value="C:endoplasmic reticulum membrane"/>
    <property type="evidence" value="ECO:0007669"/>
    <property type="project" value="UniProtKB-SubCell"/>
</dbReference>
<sequence>MDDFKVWYNQQPFLSRTYLTCVILTTTVVSFGIISPYHINLDLVKVFSSVQIWRLITNFFFVGTFSFNIIFALFFLHFAISRIESLYSKRNYADLLYLILFTMITLDIVGMIFSAPFLISGFQIVLIYIWCKRRPLEIVQFLFGIRIKSAYFPFFLVGFHLLTGQNVLIDVIGLAIGHVYIFLKDIYPQQSHKDYLRTPLFFQKLVDKYIIPLSEQHNYQNVQRNDQPQAGNVFRAFQGRGVRIG</sequence>
<evidence type="ECO:0000256" key="4">
    <source>
        <dbReference type="ARBA" id="ARBA00022824"/>
    </source>
</evidence>
<evidence type="ECO:0000313" key="9">
    <source>
        <dbReference type="Proteomes" id="UP000054937"/>
    </source>
</evidence>
<comment type="caution">
    <text evidence="8">The sequence shown here is derived from an EMBL/GenBank/DDBJ whole genome shotgun (WGS) entry which is preliminary data.</text>
</comment>
<evidence type="ECO:0000256" key="5">
    <source>
        <dbReference type="ARBA" id="ARBA00022989"/>
    </source>
</evidence>
<keyword evidence="5 7" id="KW-1133">Transmembrane helix</keyword>
<comment type="similarity">
    <text evidence="2 7">Belongs to the derlin family.</text>
</comment>
<dbReference type="InterPro" id="IPR035952">
    <property type="entry name" value="Rhomboid-like_sf"/>
</dbReference>
<feature type="transmembrane region" description="Helical" evidence="7">
    <location>
        <begin position="92"/>
        <end position="109"/>
    </location>
</feature>
<keyword evidence="4 7" id="KW-0256">Endoplasmic reticulum</keyword>
<evidence type="ECO:0000256" key="3">
    <source>
        <dbReference type="ARBA" id="ARBA00022692"/>
    </source>
</evidence>
<evidence type="ECO:0000256" key="6">
    <source>
        <dbReference type="ARBA" id="ARBA00023136"/>
    </source>
</evidence>
<evidence type="ECO:0000256" key="7">
    <source>
        <dbReference type="RuleBase" id="RU363059"/>
    </source>
</evidence>
<dbReference type="Pfam" id="PF04511">
    <property type="entry name" value="DER1"/>
    <property type="match status" value="1"/>
</dbReference>
<dbReference type="FunCoup" id="A0A0V0R1A3">
    <property type="interactions" value="38"/>
</dbReference>
<feature type="transmembrane region" description="Helical" evidence="7">
    <location>
        <begin position="18"/>
        <end position="39"/>
    </location>
</feature>
<organism evidence="8 9">
    <name type="scientific">Pseudocohnilembus persalinus</name>
    <name type="common">Ciliate</name>
    <dbReference type="NCBI Taxonomy" id="266149"/>
    <lineage>
        <taxon>Eukaryota</taxon>
        <taxon>Sar</taxon>
        <taxon>Alveolata</taxon>
        <taxon>Ciliophora</taxon>
        <taxon>Intramacronucleata</taxon>
        <taxon>Oligohymenophorea</taxon>
        <taxon>Scuticociliatia</taxon>
        <taxon>Philasterida</taxon>
        <taxon>Pseudocohnilembidae</taxon>
        <taxon>Pseudocohnilembus</taxon>
    </lineage>
</organism>
<accession>A0A0V0R1A3</accession>
<keyword evidence="9" id="KW-1185">Reference proteome</keyword>
<dbReference type="Proteomes" id="UP000054937">
    <property type="component" value="Unassembled WGS sequence"/>
</dbReference>
<dbReference type="EMBL" id="LDAU01000066">
    <property type="protein sequence ID" value="KRX08303.1"/>
    <property type="molecule type" value="Genomic_DNA"/>
</dbReference>
<name>A0A0V0R1A3_PSEPJ</name>
<gene>
    <name evidence="8" type="ORF">PPERSA_01764</name>
</gene>
<dbReference type="GO" id="GO:0006950">
    <property type="term" value="P:response to stress"/>
    <property type="evidence" value="ECO:0007669"/>
    <property type="project" value="UniProtKB-ARBA"/>
</dbReference>
<feature type="transmembrane region" description="Helical" evidence="7">
    <location>
        <begin position="167"/>
        <end position="183"/>
    </location>
</feature>
<proteinExistence type="inferred from homology"/>
<dbReference type="InterPro" id="IPR007599">
    <property type="entry name" value="DER1"/>
</dbReference>
<protein>
    <recommendedName>
        <fullName evidence="7">Derlin</fullName>
    </recommendedName>
</protein>
<dbReference type="SUPFAM" id="SSF144091">
    <property type="entry name" value="Rhomboid-like"/>
    <property type="match status" value="1"/>
</dbReference>
<comment type="function">
    <text evidence="7">May be involved in the degradation of misfolded endoplasmic reticulum (ER) luminal proteins.</text>
</comment>
<comment type="subcellular location">
    <subcellularLocation>
        <location evidence="1 7">Endoplasmic reticulum membrane</location>
        <topology evidence="1 7">Multi-pass membrane protein</topology>
    </subcellularLocation>
</comment>
<reference evidence="8 9" key="1">
    <citation type="journal article" date="2015" name="Sci. Rep.">
        <title>Genome of the facultative scuticociliatosis pathogen Pseudocohnilembus persalinus provides insight into its virulence through horizontal gene transfer.</title>
        <authorList>
            <person name="Xiong J."/>
            <person name="Wang G."/>
            <person name="Cheng J."/>
            <person name="Tian M."/>
            <person name="Pan X."/>
            <person name="Warren A."/>
            <person name="Jiang C."/>
            <person name="Yuan D."/>
            <person name="Miao W."/>
        </authorList>
    </citation>
    <scope>NUCLEOTIDE SEQUENCE [LARGE SCALE GENOMIC DNA]</scope>
    <source>
        <strain evidence="8">36N120E</strain>
    </source>
</reference>
<dbReference type="PANTHER" id="PTHR11009">
    <property type="entry name" value="DER1-LIKE PROTEIN, DERLIN"/>
    <property type="match status" value="1"/>
</dbReference>
<evidence type="ECO:0000313" key="8">
    <source>
        <dbReference type="EMBL" id="KRX08303.1"/>
    </source>
</evidence>
<evidence type="ECO:0000256" key="1">
    <source>
        <dbReference type="ARBA" id="ARBA00004477"/>
    </source>
</evidence>
<feature type="transmembrane region" description="Helical" evidence="7">
    <location>
        <begin position="59"/>
        <end position="80"/>
    </location>
</feature>
<keyword evidence="3 7" id="KW-0812">Transmembrane</keyword>